<evidence type="ECO:0000313" key="2">
    <source>
        <dbReference type="Proteomes" id="UP000800235"/>
    </source>
</evidence>
<sequence>MEGNQFPTSSAVIVPFAVSVSTSAPFCFIDGSQPFSASTTYECITASPIWALIRLYEHHFTGIRILDPARGHRRIGPNPPIIVCEDFDDEERDLQDTVLIRFEPGDKFSTTYAFGFELKRNGKRGDAKLMEPGNTYFVALKKRRVRWMLENQMEGGRGEEQRRDVLSHKEVQEWEPRCRAELTAAA</sequence>
<reference evidence="1" key="1">
    <citation type="journal article" date="2020" name="Stud. Mycol.">
        <title>101 Dothideomycetes genomes: a test case for predicting lifestyles and emergence of pathogens.</title>
        <authorList>
            <person name="Haridas S."/>
            <person name="Albert R."/>
            <person name="Binder M."/>
            <person name="Bloem J."/>
            <person name="Labutti K."/>
            <person name="Salamov A."/>
            <person name="Andreopoulos B."/>
            <person name="Baker S."/>
            <person name="Barry K."/>
            <person name="Bills G."/>
            <person name="Bluhm B."/>
            <person name="Cannon C."/>
            <person name="Castanera R."/>
            <person name="Culley D."/>
            <person name="Daum C."/>
            <person name="Ezra D."/>
            <person name="Gonzalez J."/>
            <person name="Henrissat B."/>
            <person name="Kuo A."/>
            <person name="Liang C."/>
            <person name="Lipzen A."/>
            <person name="Lutzoni F."/>
            <person name="Magnuson J."/>
            <person name="Mondo S."/>
            <person name="Nolan M."/>
            <person name="Ohm R."/>
            <person name="Pangilinan J."/>
            <person name="Park H.-J."/>
            <person name="Ramirez L."/>
            <person name="Alfaro M."/>
            <person name="Sun H."/>
            <person name="Tritt A."/>
            <person name="Yoshinaga Y."/>
            <person name="Zwiers L.-H."/>
            <person name="Turgeon B."/>
            <person name="Goodwin S."/>
            <person name="Spatafora J."/>
            <person name="Crous P."/>
            <person name="Grigoriev I."/>
        </authorList>
    </citation>
    <scope>NUCLEOTIDE SEQUENCE</scope>
    <source>
        <strain evidence="1">CBS 130266</strain>
    </source>
</reference>
<dbReference type="AlphaFoldDB" id="A0A9P4NF06"/>
<dbReference type="OrthoDB" id="3535630at2759"/>
<accession>A0A9P4NF06</accession>
<name>A0A9P4NF06_9PEZI</name>
<dbReference type="Proteomes" id="UP000800235">
    <property type="component" value="Unassembled WGS sequence"/>
</dbReference>
<protein>
    <submittedName>
        <fullName evidence="1">Uncharacterized protein</fullName>
    </submittedName>
</protein>
<gene>
    <name evidence="1" type="ORF">EJ08DRAFT_69829</name>
</gene>
<dbReference type="EMBL" id="MU007134">
    <property type="protein sequence ID" value="KAF2417716.1"/>
    <property type="molecule type" value="Genomic_DNA"/>
</dbReference>
<comment type="caution">
    <text evidence="1">The sequence shown here is derived from an EMBL/GenBank/DDBJ whole genome shotgun (WGS) entry which is preliminary data.</text>
</comment>
<keyword evidence="2" id="KW-1185">Reference proteome</keyword>
<organism evidence="1 2">
    <name type="scientific">Tothia fuscella</name>
    <dbReference type="NCBI Taxonomy" id="1048955"/>
    <lineage>
        <taxon>Eukaryota</taxon>
        <taxon>Fungi</taxon>
        <taxon>Dikarya</taxon>
        <taxon>Ascomycota</taxon>
        <taxon>Pezizomycotina</taxon>
        <taxon>Dothideomycetes</taxon>
        <taxon>Pleosporomycetidae</taxon>
        <taxon>Venturiales</taxon>
        <taxon>Cylindrosympodiaceae</taxon>
        <taxon>Tothia</taxon>
    </lineage>
</organism>
<proteinExistence type="predicted"/>
<evidence type="ECO:0000313" key="1">
    <source>
        <dbReference type="EMBL" id="KAF2417716.1"/>
    </source>
</evidence>